<protein>
    <recommendedName>
        <fullName evidence="4">2-amino-4-hydroxy-6-hydroxymethyldihydropteridine pyrophosphokinase</fullName>
        <ecNumber evidence="3">2.7.6.3</ecNumber>
    </recommendedName>
    <alternativeName>
        <fullName evidence="11">6-hydroxymethyl-7,8-dihydropterin pyrophosphokinase</fullName>
    </alternativeName>
    <alternativeName>
        <fullName evidence="12">7,8-dihydro-6-hydroxymethylpterin-pyrophosphokinase</fullName>
    </alternativeName>
</protein>
<comment type="similarity">
    <text evidence="2">Belongs to the HPPK family.</text>
</comment>
<keyword evidence="15" id="KW-1185">Reference proteome</keyword>
<dbReference type="GO" id="GO:0046654">
    <property type="term" value="P:tetrahydrofolate biosynthetic process"/>
    <property type="evidence" value="ECO:0007669"/>
    <property type="project" value="UniProtKB-UniPathway"/>
</dbReference>
<evidence type="ECO:0000256" key="11">
    <source>
        <dbReference type="ARBA" id="ARBA00029766"/>
    </source>
</evidence>
<evidence type="ECO:0000256" key="9">
    <source>
        <dbReference type="ARBA" id="ARBA00022909"/>
    </source>
</evidence>
<reference evidence="14 15" key="1">
    <citation type="submission" date="2018-11" db="EMBL/GenBank/DDBJ databases">
        <authorList>
            <person name="Na S.W."/>
            <person name="Baik M."/>
        </authorList>
    </citation>
    <scope>NUCLEOTIDE SEQUENCE [LARGE SCALE GENOMIC DNA]</scope>
    <source>
        <strain evidence="14 15">E39</strain>
    </source>
</reference>
<organism evidence="14 15">
    <name type="scientific">Pseudoprevotella muciniphila</name>
    <dbReference type="NCBI Taxonomy" id="2133944"/>
    <lineage>
        <taxon>Bacteria</taxon>
        <taxon>Pseudomonadati</taxon>
        <taxon>Bacteroidota</taxon>
        <taxon>Bacteroidia</taxon>
        <taxon>Bacteroidales</taxon>
        <taxon>Prevotellaceae</taxon>
        <taxon>Pseudoprevotella</taxon>
    </lineage>
</organism>
<dbReference type="InterPro" id="IPR000182">
    <property type="entry name" value="GNAT_dom"/>
</dbReference>
<dbReference type="GO" id="GO:0046656">
    <property type="term" value="P:folic acid biosynthetic process"/>
    <property type="evidence" value="ECO:0007669"/>
    <property type="project" value="UniProtKB-KW"/>
</dbReference>
<dbReference type="NCBIfam" id="TIGR01498">
    <property type="entry name" value="folK"/>
    <property type="match status" value="1"/>
</dbReference>
<dbReference type="Pfam" id="PF01288">
    <property type="entry name" value="HPPK"/>
    <property type="match status" value="1"/>
</dbReference>
<dbReference type="Proteomes" id="UP000249375">
    <property type="component" value="Chromosome"/>
</dbReference>
<evidence type="ECO:0000256" key="2">
    <source>
        <dbReference type="ARBA" id="ARBA00005810"/>
    </source>
</evidence>
<dbReference type="GO" id="GO:0003848">
    <property type="term" value="F:2-amino-4-hydroxy-6-hydroxymethyldihydropteridine diphosphokinase activity"/>
    <property type="evidence" value="ECO:0007669"/>
    <property type="project" value="UniProtKB-EC"/>
</dbReference>
<dbReference type="RefSeq" id="WP_151908891.1">
    <property type="nucleotide sequence ID" value="NZ_CP033459.1"/>
</dbReference>
<evidence type="ECO:0000256" key="12">
    <source>
        <dbReference type="ARBA" id="ARBA00033413"/>
    </source>
</evidence>
<name>A0A5P8E6Z3_9BACT</name>
<dbReference type="KEGG" id="alq:C7Y71_007190"/>
<dbReference type="PROSITE" id="PS51186">
    <property type="entry name" value="GNAT"/>
    <property type="match status" value="1"/>
</dbReference>
<keyword evidence="9" id="KW-0289">Folate biosynthesis</keyword>
<evidence type="ECO:0000256" key="10">
    <source>
        <dbReference type="ARBA" id="ARBA00029409"/>
    </source>
</evidence>
<dbReference type="CDD" id="cd00483">
    <property type="entry name" value="HPPK"/>
    <property type="match status" value="1"/>
</dbReference>
<keyword evidence="5 14" id="KW-0808">Transferase</keyword>
<evidence type="ECO:0000313" key="14">
    <source>
        <dbReference type="EMBL" id="QFQ12819.1"/>
    </source>
</evidence>
<sequence>MKHRVVIALGANLGNRKQQMKAAFAALAERGMTLEGCSRFYETLPVDFVSSNTFLNAAAVFHSDLGPMELLHLTQDVERQLGRTVKSTDGIYHDRPIDIDILAIDDFVVDTPELTLPHPRMHERRFVLEPLCEIFPEFIHPTLHLSAKELLQHLNTLHITEVNAADPSLLCSLNRLMHQLSRHFTEMTTADLERTIAHDQTHLFVGLDETGAVMATCCLCLASSLTGDKAWLEDLVVDETARGRGYARQMIKYAISSAKILGAASLNLTSRPERVAANELYKTSNFEQRNTNVYRMDF</sequence>
<evidence type="ECO:0000256" key="4">
    <source>
        <dbReference type="ARBA" id="ARBA00016218"/>
    </source>
</evidence>
<comment type="pathway">
    <text evidence="1">Cofactor biosynthesis; tetrahydrofolate biosynthesis; 2-amino-4-hydroxy-6-hydroxymethyl-7,8-dihydropteridine diphosphate from 7,8-dihydroneopterin triphosphate: step 4/4.</text>
</comment>
<evidence type="ECO:0000256" key="6">
    <source>
        <dbReference type="ARBA" id="ARBA00022741"/>
    </source>
</evidence>
<keyword evidence="8" id="KW-0067">ATP-binding</keyword>
<keyword evidence="6" id="KW-0547">Nucleotide-binding</keyword>
<comment type="function">
    <text evidence="10">Catalyzes the transfer of pyrophosphate from adenosine triphosphate (ATP) to 6-hydroxymethyl-7,8-dihydropterin, an enzymatic step in folate biosynthesis pathway.</text>
</comment>
<dbReference type="AlphaFoldDB" id="A0A5P8E6Z3"/>
<feature type="domain" description="N-acetyltransferase" evidence="13">
    <location>
        <begin position="160"/>
        <end position="298"/>
    </location>
</feature>
<dbReference type="InterPro" id="IPR000550">
    <property type="entry name" value="Hppk"/>
</dbReference>
<dbReference type="GO" id="GO:0005524">
    <property type="term" value="F:ATP binding"/>
    <property type="evidence" value="ECO:0007669"/>
    <property type="project" value="UniProtKB-KW"/>
</dbReference>
<dbReference type="Pfam" id="PF00583">
    <property type="entry name" value="Acetyltransf_1"/>
    <property type="match status" value="1"/>
</dbReference>
<evidence type="ECO:0000313" key="15">
    <source>
        <dbReference type="Proteomes" id="UP000249375"/>
    </source>
</evidence>
<dbReference type="OrthoDB" id="9808041at2"/>
<dbReference type="Gene3D" id="3.40.630.30">
    <property type="match status" value="1"/>
</dbReference>
<proteinExistence type="inferred from homology"/>
<evidence type="ECO:0000256" key="7">
    <source>
        <dbReference type="ARBA" id="ARBA00022777"/>
    </source>
</evidence>
<dbReference type="CDD" id="cd04301">
    <property type="entry name" value="NAT_SF"/>
    <property type="match status" value="1"/>
</dbReference>
<dbReference type="PANTHER" id="PTHR43071:SF1">
    <property type="entry name" value="2-AMINO-4-HYDROXY-6-HYDROXYMETHYLDIHYDROPTERIDINE PYROPHOSPHOKINASE"/>
    <property type="match status" value="1"/>
</dbReference>
<dbReference type="Gene3D" id="3.30.70.560">
    <property type="entry name" value="7,8-Dihydro-6-hydroxymethylpterin-pyrophosphokinase HPPK"/>
    <property type="match status" value="1"/>
</dbReference>
<dbReference type="GO" id="GO:0016747">
    <property type="term" value="F:acyltransferase activity, transferring groups other than amino-acyl groups"/>
    <property type="evidence" value="ECO:0007669"/>
    <property type="project" value="InterPro"/>
</dbReference>
<dbReference type="SUPFAM" id="SSF55729">
    <property type="entry name" value="Acyl-CoA N-acyltransferases (Nat)"/>
    <property type="match status" value="1"/>
</dbReference>
<evidence type="ECO:0000256" key="5">
    <source>
        <dbReference type="ARBA" id="ARBA00022679"/>
    </source>
</evidence>
<accession>A0A5P8E6Z3</accession>
<dbReference type="InterPro" id="IPR035907">
    <property type="entry name" value="Hppk_sf"/>
</dbReference>
<evidence type="ECO:0000259" key="13">
    <source>
        <dbReference type="PROSITE" id="PS51186"/>
    </source>
</evidence>
<evidence type="ECO:0000256" key="8">
    <source>
        <dbReference type="ARBA" id="ARBA00022840"/>
    </source>
</evidence>
<evidence type="ECO:0000256" key="3">
    <source>
        <dbReference type="ARBA" id="ARBA00013253"/>
    </source>
</evidence>
<dbReference type="SUPFAM" id="SSF55083">
    <property type="entry name" value="6-hydroxymethyl-7,8-dihydropterin pyrophosphokinase, HPPK"/>
    <property type="match status" value="1"/>
</dbReference>
<dbReference type="EMBL" id="CP033459">
    <property type="protein sequence ID" value="QFQ12819.1"/>
    <property type="molecule type" value="Genomic_DNA"/>
</dbReference>
<gene>
    <name evidence="14" type="primary">folK</name>
    <name evidence="14" type="ORF">C7Y71_007190</name>
</gene>
<dbReference type="UniPathway" id="UPA00077">
    <property type="reaction ID" value="UER00155"/>
</dbReference>
<keyword evidence="7 14" id="KW-0418">Kinase</keyword>
<dbReference type="PANTHER" id="PTHR43071">
    <property type="entry name" value="2-AMINO-4-HYDROXY-6-HYDROXYMETHYLDIHYDROPTERIDINE PYROPHOSPHOKINASE"/>
    <property type="match status" value="1"/>
</dbReference>
<evidence type="ECO:0000256" key="1">
    <source>
        <dbReference type="ARBA" id="ARBA00005051"/>
    </source>
</evidence>
<dbReference type="EC" id="2.7.6.3" evidence="3"/>
<dbReference type="InterPro" id="IPR016181">
    <property type="entry name" value="Acyl_CoA_acyltransferase"/>
</dbReference>
<dbReference type="GO" id="GO:0016301">
    <property type="term" value="F:kinase activity"/>
    <property type="evidence" value="ECO:0007669"/>
    <property type="project" value="UniProtKB-KW"/>
</dbReference>